<evidence type="ECO:0000259" key="1">
    <source>
        <dbReference type="PROSITE" id="PS50879"/>
    </source>
</evidence>
<dbReference type="GO" id="GO:0003676">
    <property type="term" value="F:nucleic acid binding"/>
    <property type="evidence" value="ECO:0007669"/>
    <property type="project" value="InterPro"/>
</dbReference>
<dbReference type="RefSeq" id="WP_257745952.1">
    <property type="nucleotide sequence ID" value="NZ_CP102487.1"/>
</dbReference>
<dbReference type="SUPFAM" id="SSF53098">
    <property type="entry name" value="Ribonuclease H-like"/>
    <property type="match status" value="1"/>
</dbReference>
<evidence type="ECO:0000313" key="2">
    <source>
        <dbReference type="EMBL" id="UUX59660.1"/>
    </source>
</evidence>
<dbReference type="InterPro" id="IPR012337">
    <property type="entry name" value="RNaseH-like_sf"/>
</dbReference>
<evidence type="ECO:0000313" key="3">
    <source>
        <dbReference type="Proteomes" id="UP001060018"/>
    </source>
</evidence>
<dbReference type="PROSITE" id="PS50879">
    <property type="entry name" value="RNASE_H_1"/>
    <property type="match status" value="1"/>
</dbReference>
<dbReference type="Pfam" id="PF00075">
    <property type="entry name" value="RNase_H"/>
    <property type="match status" value="1"/>
</dbReference>
<organism evidence="2 3">
    <name type="scientific">Glutamicibacter halophytocola</name>
    <dbReference type="NCBI Taxonomy" id="1933880"/>
    <lineage>
        <taxon>Bacteria</taxon>
        <taxon>Bacillati</taxon>
        <taxon>Actinomycetota</taxon>
        <taxon>Actinomycetes</taxon>
        <taxon>Micrococcales</taxon>
        <taxon>Micrococcaceae</taxon>
        <taxon>Glutamicibacter</taxon>
    </lineage>
</organism>
<dbReference type="Gene3D" id="3.30.420.10">
    <property type="entry name" value="Ribonuclease H-like superfamily/Ribonuclease H"/>
    <property type="match status" value="1"/>
</dbReference>
<dbReference type="Proteomes" id="UP001060018">
    <property type="component" value="Chromosome"/>
</dbReference>
<dbReference type="InterPro" id="IPR036397">
    <property type="entry name" value="RNaseH_sf"/>
</dbReference>
<name>A0AA94XZR9_9MICC</name>
<protein>
    <recommendedName>
        <fullName evidence="1">RNase H type-1 domain-containing protein</fullName>
    </recommendedName>
</protein>
<reference evidence="2" key="1">
    <citation type="journal article" date="2022" name="Pest Manag. Sci.">
        <title>Glutamicibacter halophytocola-mediated host fitness of potato tuber moth on Solanaceae crops.</title>
        <authorList>
            <person name="Wang W."/>
            <person name="Xiao G."/>
            <person name="Du G."/>
            <person name="Chang L."/>
            <person name="Yang Y."/>
            <person name="Ye J."/>
            <person name="Chen B."/>
        </authorList>
    </citation>
    <scope>NUCLEOTIDE SEQUENCE</scope>
    <source>
        <strain evidence="2">S2</strain>
    </source>
</reference>
<dbReference type="EMBL" id="CP102487">
    <property type="protein sequence ID" value="UUX59660.1"/>
    <property type="molecule type" value="Genomic_DNA"/>
</dbReference>
<dbReference type="InterPro" id="IPR002156">
    <property type="entry name" value="RNaseH_domain"/>
</dbReference>
<accession>A0AA94XZR9</accession>
<sequence length="343" mass="36863">MMPAQFPGSQISVVVETDGVRRFASAERQVQPMRILAVVDRSPYTLDLAGAKHAYIPFSAKVVLDGHLAQRSEQGLHFDFAVTLCDARSNPAITLSGTCRSRELGTAILESIAEFTGTSLITTPASIDLLLSNRDGLGLADVSSNPVFCLNPPWLFGVDLELARQANQKALAPRIEAYAPRSSVIAYTDGSLPHHGKDRGAGAMLTIQGHWASQISPKNFSRSPLMAETTGALLALRHTPADSDLTIFSDNRALVKSVNDIAGGRLQTREPHHIALEVAIARRSGSTRALWVRGHNGNCYNEAADRMAVLMAGHFNAGIDPVQTHSLMQMIIAEELAGLTLAV</sequence>
<dbReference type="AlphaFoldDB" id="A0AA94XZR9"/>
<dbReference type="GO" id="GO:0004523">
    <property type="term" value="F:RNA-DNA hybrid ribonuclease activity"/>
    <property type="evidence" value="ECO:0007669"/>
    <property type="project" value="InterPro"/>
</dbReference>
<gene>
    <name evidence="2" type="ORF">NUH22_03250</name>
</gene>
<feature type="domain" description="RNase H type-1" evidence="1">
    <location>
        <begin position="180"/>
        <end position="313"/>
    </location>
</feature>
<proteinExistence type="predicted"/>